<dbReference type="RefSeq" id="WP_146954768.1">
    <property type="nucleotide sequence ID" value="NZ_BAABBJ010000006.1"/>
</dbReference>
<dbReference type="AlphaFoldDB" id="A0A512PIJ5"/>
<evidence type="ECO:0000313" key="4">
    <source>
        <dbReference type="Proteomes" id="UP000321798"/>
    </source>
</evidence>
<proteinExistence type="predicted"/>
<dbReference type="InterPro" id="IPR043717">
    <property type="entry name" value="DUF5658"/>
</dbReference>
<feature type="transmembrane region" description="Helical" evidence="1">
    <location>
        <begin position="24"/>
        <end position="45"/>
    </location>
</feature>
<protein>
    <recommendedName>
        <fullName evidence="2">DUF5658 domain-containing protein</fullName>
    </recommendedName>
</protein>
<feature type="transmembrane region" description="Helical" evidence="1">
    <location>
        <begin position="65"/>
        <end position="85"/>
    </location>
</feature>
<dbReference type="OrthoDB" id="4829455at2"/>
<keyword evidence="1" id="KW-0812">Transmembrane</keyword>
<keyword evidence="1" id="KW-1133">Transmembrane helix</keyword>
<accession>A0A512PIJ5</accession>
<name>A0A512PIJ5_9CELL</name>
<keyword evidence="4" id="KW-1185">Reference proteome</keyword>
<feature type="domain" description="DUF5658" evidence="2">
    <location>
        <begin position="30"/>
        <end position="117"/>
    </location>
</feature>
<feature type="transmembrane region" description="Helical" evidence="1">
    <location>
        <begin position="94"/>
        <end position="115"/>
    </location>
</feature>
<gene>
    <name evidence="3" type="ORF">CSO01_37180</name>
</gene>
<evidence type="ECO:0000313" key="3">
    <source>
        <dbReference type="EMBL" id="GEP71003.1"/>
    </source>
</evidence>
<evidence type="ECO:0000259" key="2">
    <source>
        <dbReference type="Pfam" id="PF18902"/>
    </source>
</evidence>
<dbReference type="Pfam" id="PF18902">
    <property type="entry name" value="DUF5658"/>
    <property type="match status" value="1"/>
</dbReference>
<evidence type="ECO:0000256" key="1">
    <source>
        <dbReference type="SAM" id="Phobius"/>
    </source>
</evidence>
<organism evidence="3 4">
    <name type="scientific">Cellulomonas soli</name>
    <dbReference type="NCBI Taxonomy" id="931535"/>
    <lineage>
        <taxon>Bacteria</taxon>
        <taxon>Bacillati</taxon>
        <taxon>Actinomycetota</taxon>
        <taxon>Actinomycetes</taxon>
        <taxon>Micrococcales</taxon>
        <taxon>Cellulomonadaceae</taxon>
        <taxon>Cellulomonas</taxon>
    </lineage>
</organism>
<dbReference type="Proteomes" id="UP000321798">
    <property type="component" value="Unassembled WGS sequence"/>
</dbReference>
<comment type="caution">
    <text evidence="3">The sequence shown here is derived from an EMBL/GenBank/DDBJ whole genome shotgun (WGS) entry which is preliminary data.</text>
</comment>
<sequence>MAEQGDWFTGAARAWSVPGWRRRFAVWAMLGAVGDAVTTSLLPHVGGLVEVNPVSAAGQAWVGSVPLFMVLVTLPLVGVLSLLALPPRSAPSRVLWIALAGCGLLKIAVTVWNVVAIQSALAGSVVDIV</sequence>
<dbReference type="EMBL" id="BKAL01000020">
    <property type="protein sequence ID" value="GEP71003.1"/>
    <property type="molecule type" value="Genomic_DNA"/>
</dbReference>
<reference evidence="3 4" key="1">
    <citation type="submission" date="2019-07" db="EMBL/GenBank/DDBJ databases">
        <title>Whole genome shotgun sequence of Cellulomonas soli NBRC 109434.</title>
        <authorList>
            <person name="Hosoyama A."/>
            <person name="Uohara A."/>
            <person name="Ohji S."/>
            <person name="Ichikawa N."/>
        </authorList>
    </citation>
    <scope>NUCLEOTIDE SEQUENCE [LARGE SCALE GENOMIC DNA]</scope>
    <source>
        <strain evidence="3 4">NBRC 109434</strain>
    </source>
</reference>
<keyword evidence="1" id="KW-0472">Membrane</keyword>